<keyword evidence="1" id="KW-1133">Transmembrane helix</keyword>
<dbReference type="AlphaFoldDB" id="A0A7I8W6R2"/>
<dbReference type="Gene3D" id="2.60.40.10">
    <property type="entry name" value="Immunoglobulins"/>
    <property type="match status" value="1"/>
</dbReference>
<accession>A0A7I8W6R2</accession>
<reference evidence="3 4" key="1">
    <citation type="submission" date="2020-08" db="EMBL/GenBank/DDBJ databases">
        <authorList>
            <person name="Hejnol A."/>
        </authorList>
    </citation>
    <scope>NUCLEOTIDE SEQUENCE [LARGE SCALE GENOMIC DNA]</scope>
</reference>
<evidence type="ECO:0000256" key="2">
    <source>
        <dbReference type="SAM" id="SignalP"/>
    </source>
</evidence>
<dbReference type="InterPro" id="IPR013783">
    <property type="entry name" value="Ig-like_fold"/>
</dbReference>
<keyword evidence="2" id="KW-0732">Signal</keyword>
<keyword evidence="1" id="KW-0812">Transmembrane</keyword>
<evidence type="ECO:0000256" key="1">
    <source>
        <dbReference type="SAM" id="Phobius"/>
    </source>
</evidence>
<keyword evidence="4" id="KW-1185">Reference proteome</keyword>
<evidence type="ECO:0000313" key="4">
    <source>
        <dbReference type="Proteomes" id="UP000549394"/>
    </source>
</evidence>
<feature type="chain" id="PRO_5029489366" evidence="2">
    <location>
        <begin position="19"/>
        <end position="384"/>
    </location>
</feature>
<gene>
    <name evidence="3" type="ORF">DGYR_LOCUS10285</name>
</gene>
<dbReference type="Proteomes" id="UP000549394">
    <property type="component" value="Unassembled WGS sequence"/>
</dbReference>
<sequence length="384" mass="43387">MRLISALLLSFIIGATLAKLQPMVYHVFRETGVKEDYPFTCSYGKAYLYKGVVFSVNGEKIFDDGTMLQNEKWKDLGVSDIIIAKENDLSVPILYISKDITKKFAKSMKFSCTVESNLLDFGFHFVEKESCESNSADSKEGEKISFMHSVELSTMDKDMTDGSWIAVLNNKKLTERDIVVGDSAELQKYKQRVNLTLTRNMNGQDLKMKYMLQSGVESTLSLLTECVKKLNVQYMSRVVSIEPDQTEYRIPQTVRCIVESNPKPNIYWISDETEEKVGEGEQLIFDRSLFKDAIPEKHGEQRKVRRNFTCKVESKGFKGVERKVSFNIVVDNIKEEKTEAGNSQTAAIAAGVVICLIILVIVGAVVVYYCRKKSQTGAKKVPTE</sequence>
<evidence type="ECO:0000313" key="3">
    <source>
        <dbReference type="EMBL" id="CAD5122478.1"/>
    </source>
</evidence>
<comment type="caution">
    <text evidence="3">The sequence shown here is derived from an EMBL/GenBank/DDBJ whole genome shotgun (WGS) entry which is preliminary data.</text>
</comment>
<proteinExistence type="predicted"/>
<name>A0A7I8W6R2_9ANNE</name>
<feature type="signal peptide" evidence="2">
    <location>
        <begin position="1"/>
        <end position="18"/>
    </location>
</feature>
<dbReference type="CDD" id="cd12087">
    <property type="entry name" value="TM_EGFR-like"/>
    <property type="match status" value="1"/>
</dbReference>
<dbReference type="EMBL" id="CAJFCJ010000017">
    <property type="protein sequence ID" value="CAD5122478.1"/>
    <property type="molecule type" value="Genomic_DNA"/>
</dbReference>
<protein>
    <submittedName>
        <fullName evidence="3">DgyrCDS10902</fullName>
    </submittedName>
</protein>
<organism evidence="3 4">
    <name type="scientific">Dimorphilus gyrociliatus</name>
    <dbReference type="NCBI Taxonomy" id="2664684"/>
    <lineage>
        <taxon>Eukaryota</taxon>
        <taxon>Metazoa</taxon>
        <taxon>Spiralia</taxon>
        <taxon>Lophotrochozoa</taxon>
        <taxon>Annelida</taxon>
        <taxon>Polychaeta</taxon>
        <taxon>Polychaeta incertae sedis</taxon>
        <taxon>Dinophilidae</taxon>
        <taxon>Dimorphilus</taxon>
    </lineage>
</organism>
<feature type="transmembrane region" description="Helical" evidence="1">
    <location>
        <begin position="346"/>
        <end position="370"/>
    </location>
</feature>
<keyword evidence="1" id="KW-0472">Membrane</keyword>